<dbReference type="CDD" id="cd00774">
    <property type="entry name" value="GlyRS-like_core"/>
    <property type="match status" value="1"/>
</dbReference>
<dbReference type="InterPro" id="IPR004154">
    <property type="entry name" value="Anticodon-bd"/>
</dbReference>
<dbReference type="PRINTS" id="PR01043">
    <property type="entry name" value="TRNASYNTHGLY"/>
</dbReference>
<proteinExistence type="inferred from homology"/>
<evidence type="ECO:0000256" key="5">
    <source>
        <dbReference type="ARBA" id="ARBA00022741"/>
    </source>
</evidence>
<keyword evidence="4" id="KW-0436">Ligase</keyword>
<evidence type="ECO:0000313" key="11">
    <source>
        <dbReference type="Proteomes" id="UP001484199"/>
    </source>
</evidence>
<dbReference type="PANTHER" id="PTHR10745:SF8">
    <property type="entry name" value="DNA POLYMERASE SUBUNIT GAMMA-2, MITOCHONDRIAL"/>
    <property type="match status" value="1"/>
</dbReference>
<dbReference type="InterPro" id="IPR027031">
    <property type="entry name" value="Gly-tRNA_synthase/POLG2"/>
</dbReference>
<keyword evidence="6" id="KW-0067">ATP-binding</keyword>
<protein>
    <recommendedName>
        <fullName evidence="2">glycine--tRNA ligase</fullName>
        <ecNumber evidence="2">6.1.1.14</ecNumber>
    </recommendedName>
</protein>
<feature type="domain" description="Aminoacyl-transfer RNA synthetases class-II family profile" evidence="9">
    <location>
        <begin position="123"/>
        <end position="372"/>
    </location>
</feature>
<evidence type="ECO:0000256" key="6">
    <source>
        <dbReference type="ARBA" id="ARBA00022840"/>
    </source>
</evidence>
<dbReference type="Gene3D" id="3.40.50.800">
    <property type="entry name" value="Anticodon-binding domain"/>
    <property type="match status" value="1"/>
</dbReference>
<evidence type="ECO:0000256" key="2">
    <source>
        <dbReference type="ARBA" id="ARBA00012829"/>
    </source>
</evidence>
<keyword evidence="3" id="KW-0963">Cytoplasm</keyword>
<organism evidence="10 11">
    <name type="scientific">Ash yellows phytoplasma</name>
    <dbReference type="NCBI Taxonomy" id="35780"/>
    <lineage>
        <taxon>Bacteria</taxon>
        <taxon>Bacillati</taxon>
        <taxon>Mycoplasmatota</taxon>
        <taxon>Mollicutes</taxon>
        <taxon>Acholeplasmatales</taxon>
        <taxon>Acholeplasmataceae</taxon>
        <taxon>Candidatus Phytoplasma</taxon>
        <taxon>16SrVII (Ash yellows group)</taxon>
    </lineage>
</organism>
<dbReference type="Proteomes" id="UP001484199">
    <property type="component" value="Chromosome"/>
</dbReference>
<comment type="similarity">
    <text evidence="1">Belongs to the class-II aminoacyl-tRNA synthetase family.</text>
</comment>
<dbReference type="PANTHER" id="PTHR10745">
    <property type="entry name" value="GLYCYL-TRNA SYNTHETASE/DNA POLYMERASE SUBUNIT GAMMA-2"/>
    <property type="match status" value="1"/>
</dbReference>
<dbReference type="InterPro" id="IPR033731">
    <property type="entry name" value="GlyRS-like_core"/>
</dbReference>
<sequence>MIENKINNIFFKDIVSFMKQNGFVFFGSEIYNGLANSFDYGPLGSLLKQNIKEAWKKKFFQENENNVFIDSSIIMNPKVWEASGHLSCFIDLLTENKDDNKRYRVDKLIQHHNPNINVNNLTYEEMHDYLIQNKVLGTTNWTPVKEFNLLFQTHQGVVVQEASLLYLRPETCQGIFVNFKNILHSTRKKIPFGVGQIGKAFRNEITPGNFIFRTCEFEQMELEFFCHPKEYHEWFCFWKNYVYDFLLKLGFNSKILRMKDYDKNELSHYANATSDILFLFPWGFDELWGISSRTDFDLKTHQKYSKKDLQYLDVSTKEKYWPFVIEPSVGVERLFLALIILCLRDEKLENGTTRRILKIHPFLSPYKLAILPLIKQKHSLKAKEIQKKLSFFFEVYYDESQSIGKRYRRQDMIGTPLCCTVDEQSLIDDTITIRDRDSLLQQRILIKDIKTYVEEKIIF</sequence>
<dbReference type="SUPFAM" id="SSF55681">
    <property type="entry name" value="Class II aaRS and biotin synthetases"/>
    <property type="match status" value="1"/>
</dbReference>
<evidence type="ECO:0000256" key="3">
    <source>
        <dbReference type="ARBA" id="ARBA00022490"/>
    </source>
</evidence>
<dbReference type="InterPro" id="IPR002314">
    <property type="entry name" value="aa-tRNA-synt_IIb"/>
</dbReference>
<dbReference type="InterPro" id="IPR006195">
    <property type="entry name" value="aa-tRNA-synth_II"/>
</dbReference>
<dbReference type="Pfam" id="PF00587">
    <property type="entry name" value="tRNA-synt_2b"/>
    <property type="match status" value="1"/>
</dbReference>
<evidence type="ECO:0000256" key="7">
    <source>
        <dbReference type="ARBA" id="ARBA00022917"/>
    </source>
</evidence>
<dbReference type="InterPro" id="IPR036621">
    <property type="entry name" value="Anticodon-bd_dom_sf"/>
</dbReference>
<dbReference type="EC" id="6.1.1.14" evidence="2"/>
<keyword evidence="8" id="KW-0030">Aminoacyl-tRNA synthetase</keyword>
<reference evidence="10" key="1">
    <citation type="submission" date="2024-03" db="EMBL/GenBank/DDBJ databases">
        <title>The Complete Genome of 'Candidatus Phytoplasma fraxini' AshY1 from the Ash Yellows Group.</title>
        <authorList>
            <person name="Boehm J.W."/>
            <person name="Huettel B."/>
            <person name="Schneider B."/>
            <person name="Kube M."/>
        </authorList>
    </citation>
    <scope>NUCLEOTIDE SEQUENCE [LARGE SCALE GENOMIC DNA]</scope>
    <source>
        <strain evidence="10">AshY1</strain>
    </source>
</reference>
<keyword evidence="11" id="KW-1185">Reference proteome</keyword>
<keyword evidence="5" id="KW-0547">Nucleotide-binding</keyword>
<dbReference type="PROSITE" id="PS50862">
    <property type="entry name" value="AA_TRNA_LIGASE_II"/>
    <property type="match status" value="1"/>
</dbReference>
<dbReference type="Gene3D" id="3.30.930.10">
    <property type="entry name" value="Bira Bifunctional Protein, Domain 2"/>
    <property type="match status" value="1"/>
</dbReference>
<keyword evidence="7" id="KW-0648">Protein biosynthesis</keyword>
<name>A0ABZ2U9E7_ASHYP</name>
<gene>
    <name evidence="10" type="ORF">AshY1_05470</name>
</gene>
<dbReference type="NCBIfam" id="TIGR00389">
    <property type="entry name" value="glyS_dimeric"/>
    <property type="match status" value="1"/>
</dbReference>
<dbReference type="SUPFAM" id="SSF52954">
    <property type="entry name" value="Class II aaRS ABD-related"/>
    <property type="match status" value="1"/>
</dbReference>
<dbReference type="RefSeq" id="WP_341266545.1">
    <property type="nucleotide sequence ID" value="NZ_CP146843.1"/>
</dbReference>
<dbReference type="InterPro" id="IPR002315">
    <property type="entry name" value="tRNA-synt_gly"/>
</dbReference>
<evidence type="ECO:0000256" key="1">
    <source>
        <dbReference type="ARBA" id="ARBA00008226"/>
    </source>
</evidence>
<evidence type="ECO:0000256" key="8">
    <source>
        <dbReference type="ARBA" id="ARBA00023146"/>
    </source>
</evidence>
<evidence type="ECO:0000256" key="4">
    <source>
        <dbReference type="ARBA" id="ARBA00022598"/>
    </source>
</evidence>
<evidence type="ECO:0000259" key="9">
    <source>
        <dbReference type="PROSITE" id="PS50862"/>
    </source>
</evidence>
<dbReference type="Pfam" id="PF03129">
    <property type="entry name" value="HGTP_anticodon"/>
    <property type="match status" value="1"/>
</dbReference>
<dbReference type="NCBIfam" id="NF003211">
    <property type="entry name" value="PRK04173.1"/>
    <property type="match status" value="1"/>
</dbReference>
<dbReference type="InterPro" id="IPR045864">
    <property type="entry name" value="aa-tRNA-synth_II/BPL/LPL"/>
</dbReference>
<dbReference type="EMBL" id="CP146843">
    <property type="protein sequence ID" value="WYY26643.1"/>
    <property type="molecule type" value="Genomic_DNA"/>
</dbReference>
<evidence type="ECO:0000313" key="10">
    <source>
        <dbReference type="EMBL" id="WYY26643.1"/>
    </source>
</evidence>
<accession>A0ABZ2U9E7</accession>